<proteinExistence type="predicted"/>
<accession>A0A179RQW0</accession>
<dbReference type="RefSeq" id="WP_048437449.1">
    <property type="nucleotide sequence ID" value="NZ_LWHQ01000146.1"/>
</dbReference>
<organism evidence="5 6">
    <name type="scientific">Methylobacterium platani</name>
    <dbReference type="NCBI Taxonomy" id="427683"/>
    <lineage>
        <taxon>Bacteria</taxon>
        <taxon>Pseudomonadati</taxon>
        <taxon>Pseudomonadota</taxon>
        <taxon>Alphaproteobacteria</taxon>
        <taxon>Hyphomicrobiales</taxon>
        <taxon>Methylobacteriaceae</taxon>
        <taxon>Methylobacterium</taxon>
    </lineage>
</organism>
<feature type="domain" description="HTH luxR-type" evidence="4">
    <location>
        <begin position="165"/>
        <end position="230"/>
    </location>
</feature>
<evidence type="ECO:0000313" key="6">
    <source>
        <dbReference type="Proteomes" id="UP000078316"/>
    </source>
</evidence>
<dbReference type="SUPFAM" id="SSF75516">
    <property type="entry name" value="Pheromone-binding domain of LuxR-like quorum-sensing transcription factors"/>
    <property type="match status" value="1"/>
</dbReference>
<keyword evidence="1" id="KW-0805">Transcription regulation</keyword>
<dbReference type="InterPro" id="IPR005143">
    <property type="entry name" value="TF_LuxR_autoind-bd_dom"/>
</dbReference>
<dbReference type="AlphaFoldDB" id="A0A179RQW0"/>
<dbReference type="InterPro" id="IPR036388">
    <property type="entry name" value="WH-like_DNA-bd_sf"/>
</dbReference>
<dbReference type="PROSITE" id="PS50043">
    <property type="entry name" value="HTH_LUXR_2"/>
    <property type="match status" value="1"/>
</dbReference>
<dbReference type="GO" id="GO:0003677">
    <property type="term" value="F:DNA binding"/>
    <property type="evidence" value="ECO:0007669"/>
    <property type="project" value="UniProtKB-KW"/>
</dbReference>
<dbReference type="CDD" id="cd06170">
    <property type="entry name" value="LuxR_C_like"/>
    <property type="match status" value="1"/>
</dbReference>
<protein>
    <submittedName>
        <fullName evidence="5">LuxR family transcriptional regulator</fullName>
    </submittedName>
</protein>
<dbReference type="Pfam" id="PF00196">
    <property type="entry name" value="GerE"/>
    <property type="match status" value="1"/>
</dbReference>
<evidence type="ECO:0000256" key="3">
    <source>
        <dbReference type="ARBA" id="ARBA00023163"/>
    </source>
</evidence>
<dbReference type="GO" id="GO:0006355">
    <property type="term" value="P:regulation of DNA-templated transcription"/>
    <property type="evidence" value="ECO:0007669"/>
    <property type="project" value="InterPro"/>
</dbReference>
<evidence type="ECO:0000256" key="1">
    <source>
        <dbReference type="ARBA" id="ARBA00023015"/>
    </source>
</evidence>
<reference evidence="5 6" key="1">
    <citation type="submission" date="2016-04" db="EMBL/GenBank/DDBJ databases">
        <authorList>
            <person name="Evans L.H."/>
            <person name="Alamgir A."/>
            <person name="Owens N."/>
            <person name="Weber N.D."/>
            <person name="Virtaneva K."/>
            <person name="Barbian K."/>
            <person name="Babar A."/>
            <person name="Rosenke K."/>
        </authorList>
    </citation>
    <scope>NUCLEOTIDE SEQUENCE [LARGE SCALE GENOMIC DNA]</scope>
    <source>
        <strain evidence="5 6">PMB02</strain>
    </source>
</reference>
<dbReference type="InterPro" id="IPR019941">
    <property type="entry name" value="Tscrpt_reg_LuxR_HchA-assoc"/>
</dbReference>
<dbReference type="SMART" id="SM00421">
    <property type="entry name" value="HTH_LUXR"/>
    <property type="match status" value="1"/>
</dbReference>
<dbReference type="Pfam" id="PF03472">
    <property type="entry name" value="Autoind_bind"/>
    <property type="match status" value="1"/>
</dbReference>
<name>A0A179RQW0_9HYPH</name>
<dbReference type="Gene3D" id="3.30.450.80">
    <property type="entry name" value="Transcription factor LuxR-like, autoinducer-binding domain"/>
    <property type="match status" value="1"/>
</dbReference>
<evidence type="ECO:0000259" key="4">
    <source>
        <dbReference type="PROSITE" id="PS50043"/>
    </source>
</evidence>
<dbReference type="STRING" id="427683.A5481_31970"/>
<comment type="caution">
    <text evidence="5">The sequence shown here is derived from an EMBL/GenBank/DDBJ whole genome shotgun (WGS) entry which is preliminary data.</text>
</comment>
<dbReference type="Gene3D" id="1.10.10.10">
    <property type="entry name" value="Winged helix-like DNA-binding domain superfamily/Winged helix DNA-binding domain"/>
    <property type="match status" value="1"/>
</dbReference>
<dbReference type="InterPro" id="IPR000792">
    <property type="entry name" value="Tscrpt_reg_LuxR_C"/>
</dbReference>
<dbReference type="PROSITE" id="PS00622">
    <property type="entry name" value="HTH_LUXR_1"/>
    <property type="match status" value="1"/>
</dbReference>
<dbReference type="PANTHER" id="PTHR44688:SF16">
    <property type="entry name" value="DNA-BINDING TRANSCRIPTIONAL ACTIVATOR DEVR_DOSR"/>
    <property type="match status" value="1"/>
</dbReference>
<keyword evidence="3" id="KW-0804">Transcription</keyword>
<dbReference type="InterPro" id="IPR036693">
    <property type="entry name" value="TF_LuxR_autoind-bd_dom_sf"/>
</dbReference>
<dbReference type="PANTHER" id="PTHR44688">
    <property type="entry name" value="DNA-BINDING TRANSCRIPTIONAL ACTIVATOR DEVR_DOSR"/>
    <property type="match status" value="1"/>
</dbReference>
<dbReference type="Proteomes" id="UP000078316">
    <property type="component" value="Unassembled WGS sequence"/>
</dbReference>
<dbReference type="SUPFAM" id="SSF46894">
    <property type="entry name" value="C-terminal effector domain of the bipartite response regulators"/>
    <property type="match status" value="1"/>
</dbReference>
<evidence type="ECO:0000313" key="5">
    <source>
        <dbReference type="EMBL" id="OAS10314.1"/>
    </source>
</evidence>
<dbReference type="OrthoDB" id="3170288at2"/>
<dbReference type="PRINTS" id="PR00038">
    <property type="entry name" value="HTHLUXR"/>
</dbReference>
<dbReference type="InterPro" id="IPR016032">
    <property type="entry name" value="Sig_transdc_resp-reg_C-effctor"/>
</dbReference>
<dbReference type="EMBL" id="LWHQ01000146">
    <property type="protein sequence ID" value="OAS10314.1"/>
    <property type="molecule type" value="Genomic_DNA"/>
</dbReference>
<keyword evidence="2" id="KW-0238">DNA-binding</keyword>
<gene>
    <name evidence="5" type="ORF">A5481_31970</name>
</gene>
<sequence>MTEPWDALSLIEAGSDLAAIQQAVHDLAQPLGYDRIVVFSITARQDELVERIYWVEGDWFETGEAVDALTYVRRCPVTRHVLDTDQPFFWTKTYTEQGARYRVVSVPQGSGIHGLQVPVFGHAGLEGAVSFGGERIDATAQTRMTLALLGTVAFQAARRLVEDHVPTRASQLSAREREILRWVGAGRRTADIASTLGLSERTIENHLRRIRQRLRVTTTAQAVQTAIRSGDIAP</sequence>
<dbReference type="NCBIfam" id="TIGR03541">
    <property type="entry name" value="reg_near_HchA"/>
    <property type="match status" value="1"/>
</dbReference>
<evidence type="ECO:0000256" key="2">
    <source>
        <dbReference type="ARBA" id="ARBA00023125"/>
    </source>
</evidence>